<dbReference type="Proteomes" id="UP000258707">
    <property type="component" value="Chromosome"/>
</dbReference>
<evidence type="ECO:0000313" key="4">
    <source>
        <dbReference type="Proteomes" id="UP000258613"/>
    </source>
</evidence>
<keyword evidence="1" id="KW-1133">Transmembrane helix</keyword>
<evidence type="ECO:0000313" key="2">
    <source>
        <dbReference type="EMBL" id="AXR76649.1"/>
    </source>
</evidence>
<dbReference type="Proteomes" id="UP000258613">
    <property type="component" value="Chromosome"/>
</dbReference>
<name>A0A346PAV4_9EURY</name>
<feature type="transmembrane region" description="Helical" evidence="1">
    <location>
        <begin position="37"/>
        <end position="60"/>
    </location>
</feature>
<evidence type="ECO:0000313" key="5">
    <source>
        <dbReference type="Proteomes" id="UP000258707"/>
    </source>
</evidence>
<feature type="transmembrane region" description="Helical" evidence="1">
    <location>
        <begin position="6"/>
        <end position="25"/>
    </location>
</feature>
<keyword evidence="4" id="KW-1185">Reference proteome</keyword>
<evidence type="ECO:0000313" key="3">
    <source>
        <dbReference type="EMBL" id="AXR80319.1"/>
    </source>
</evidence>
<dbReference type="KEGG" id="nan:AArc1_0305"/>
<accession>A0A346PAV4</accession>
<dbReference type="KEGG" id="nag:AArcMg_0296"/>
<dbReference type="RefSeq" id="WP_117362780.1">
    <property type="nucleotide sequence ID" value="NZ_CP024047.1"/>
</dbReference>
<proteinExistence type="predicted"/>
<reference evidence="5" key="1">
    <citation type="submission" date="2017-10" db="EMBL/GenBank/DDBJ databases">
        <title>Phenotypic and genomic properties of facultatively anaerobic sulfur-reducing natronoarchaea from hypersaline soda lakes.</title>
        <authorList>
            <person name="Sorokin D.Y."/>
            <person name="Kublanov I.V."/>
            <person name="Roman P."/>
            <person name="Sinninghe Damste J.S."/>
            <person name="Golyshin P.N."/>
            <person name="Rojo D."/>
            <person name="Ciordia S."/>
            <person name="Mena Md.C."/>
            <person name="Ferrer M."/>
            <person name="Messina E."/>
            <person name="Smedile F."/>
            <person name="La Spada G."/>
            <person name="La Cono V."/>
            <person name="Yakimov M.M."/>
        </authorList>
    </citation>
    <scope>NUCLEOTIDE SEQUENCE [LARGE SCALE GENOMIC DNA]</scope>
    <source>
        <strain evidence="5">AArc1</strain>
    </source>
</reference>
<keyword evidence="1" id="KW-0472">Membrane</keyword>
<accession>A0A346PLC4</accession>
<dbReference type="EMBL" id="CP024047">
    <property type="protein sequence ID" value="AXR76649.1"/>
    <property type="molecule type" value="Genomic_DNA"/>
</dbReference>
<sequence>MWGRVAEGILFIGIGVGILLYFAFVHGDPLSTTGYRATRTPVFGVLVGVASLLFGAALVLDVGPDWLLED</sequence>
<dbReference type="GeneID" id="37640781"/>
<evidence type="ECO:0000256" key="1">
    <source>
        <dbReference type="SAM" id="Phobius"/>
    </source>
</evidence>
<dbReference type="AlphaFoldDB" id="A0A346PAV4"/>
<dbReference type="EMBL" id="CP027033">
    <property type="protein sequence ID" value="AXR80319.1"/>
    <property type="molecule type" value="Genomic_DNA"/>
</dbReference>
<reference evidence="4" key="2">
    <citation type="submission" date="2018-02" db="EMBL/GenBank/DDBJ databases">
        <title>Phenotypic and genomic properties of facultatively anaerobic sulfur-reducing natronoarchaea from hypersaline soda lakes.</title>
        <authorList>
            <person name="Sorokin D.Y."/>
            <person name="Kublanov I.V."/>
            <person name="Roman P."/>
            <person name="Sinninghe Damste J.S."/>
            <person name="Golyshin P.N."/>
            <person name="Rojo D."/>
            <person name="Ciordia S."/>
            <person name="Mena M.D.C."/>
            <person name="Ferrer M."/>
            <person name="Messina E."/>
            <person name="Smedile F."/>
            <person name="La Spada G."/>
            <person name="La Cono V."/>
            <person name="Yakimov M.M."/>
        </authorList>
    </citation>
    <scope>NUCLEOTIDE SEQUENCE [LARGE SCALE GENOMIC DNA]</scope>
    <source>
        <strain evidence="4">AArc-Mg</strain>
    </source>
</reference>
<gene>
    <name evidence="2" type="ORF">AArc1_0305</name>
    <name evidence="3" type="ORF">AArcMg_0296</name>
</gene>
<protein>
    <submittedName>
        <fullName evidence="2">Uncharacterized protein</fullName>
    </submittedName>
</protein>
<organism evidence="2 5">
    <name type="scientific">Natrarchaeobaculum sulfurireducens</name>
    <dbReference type="NCBI Taxonomy" id="2044521"/>
    <lineage>
        <taxon>Archaea</taxon>
        <taxon>Methanobacteriati</taxon>
        <taxon>Methanobacteriota</taxon>
        <taxon>Stenosarchaea group</taxon>
        <taxon>Halobacteria</taxon>
        <taxon>Halobacteriales</taxon>
        <taxon>Natrialbaceae</taxon>
        <taxon>Natrarchaeobaculum</taxon>
    </lineage>
</organism>
<keyword evidence="1" id="KW-0812">Transmembrane</keyword>
<reference evidence="2" key="3">
    <citation type="journal article" date="2019" name="Int. J. Syst. Evol. Microbiol.">
        <title>Natronolimnobius sulfurireducens sp. nov. and Halalkaliarchaeum desulfuricum gen. nov., sp. nov., the first sulfur-respiring alkaliphilic haloarchaea from hypersaline alkaline lakes.</title>
        <authorList>
            <person name="Sorokin D.Y."/>
            <person name="Yakimov M."/>
            <person name="Messina E."/>
            <person name="Merkel A.Y."/>
            <person name="Bale N.J."/>
            <person name="Sinninghe Damste J.S."/>
        </authorList>
    </citation>
    <scope>NUCLEOTIDE SEQUENCE</scope>
    <source>
        <strain evidence="3">AArc-Mg</strain>
        <strain evidence="2">AArc1</strain>
    </source>
</reference>